<evidence type="ECO:0000313" key="3">
    <source>
        <dbReference type="Proteomes" id="UP000026961"/>
    </source>
</evidence>
<accession>A0A0E0BHL5</accession>
<dbReference type="EnsemblPlants" id="OGLUM11G08820.1">
    <property type="protein sequence ID" value="OGLUM11G08820.1"/>
    <property type="gene ID" value="OGLUM11G08820"/>
</dbReference>
<dbReference type="Pfam" id="PF03171">
    <property type="entry name" value="2OG-FeII_Oxy"/>
    <property type="match status" value="1"/>
</dbReference>
<dbReference type="STRING" id="40148.A0A0E0BHL5"/>
<evidence type="ECO:0000313" key="2">
    <source>
        <dbReference type="EnsemblPlants" id="OGLUM11G08820.1"/>
    </source>
</evidence>
<dbReference type="Gene3D" id="2.60.120.330">
    <property type="entry name" value="B-lactam Antibiotic, Isopenicillin N Synthase, Chain"/>
    <property type="match status" value="1"/>
</dbReference>
<proteinExistence type="predicted"/>
<evidence type="ECO:0000259" key="1">
    <source>
        <dbReference type="Pfam" id="PF03171"/>
    </source>
</evidence>
<dbReference type="HOGENOM" id="CLU_010119_3_1_1"/>
<dbReference type="eggNOG" id="KOG0143">
    <property type="taxonomic scope" value="Eukaryota"/>
</dbReference>
<dbReference type="InterPro" id="IPR027443">
    <property type="entry name" value="IPNS-like_sf"/>
</dbReference>
<reference evidence="2" key="2">
    <citation type="submission" date="2018-05" db="EMBL/GenBank/DDBJ databases">
        <title>OgluRS3 (Oryza glumaepatula Reference Sequence Version 3).</title>
        <authorList>
            <person name="Zhang J."/>
            <person name="Kudrna D."/>
            <person name="Lee S."/>
            <person name="Talag J."/>
            <person name="Welchert J."/>
            <person name="Wing R.A."/>
        </authorList>
    </citation>
    <scope>NUCLEOTIDE SEQUENCE [LARGE SCALE GENOMIC DNA]</scope>
</reference>
<organism evidence="2">
    <name type="scientific">Oryza glumipatula</name>
    <dbReference type="NCBI Taxonomy" id="40148"/>
    <lineage>
        <taxon>Eukaryota</taxon>
        <taxon>Viridiplantae</taxon>
        <taxon>Streptophyta</taxon>
        <taxon>Embryophyta</taxon>
        <taxon>Tracheophyta</taxon>
        <taxon>Spermatophyta</taxon>
        <taxon>Magnoliopsida</taxon>
        <taxon>Liliopsida</taxon>
        <taxon>Poales</taxon>
        <taxon>Poaceae</taxon>
        <taxon>BOP clade</taxon>
        <taxon>Oryzoideae</taxon>
        <taxon>Oryzeae</taxon>
        <taxon>Oryzinae</taxon>
        <taxon>Oryza</taxon>
    </lineage>
</organism>
<sequence length="362" mass="37526">MANMHGSIPRIDFAGIIDLAALPPPAAPPPPGADHLRPRWAAVRAAVMDALRAHGCFEAVVDGLISPELRAAVLGPGGAAESVLSLPASAKARGNDPGEGKPYHGYVGGIPGLPYESVAISDPLSPTAVRAFAARVWPAAAAAFPEEAVVAYAGRLAAVEAAVRRMVLESVGATASSAGAVEAQAAATAFKLRLSEYAAPGGGEDARLGLPAHRDTSFLAVVTQNGVDGVEVECGRGDGGWARPTLSPSSLSSPATRSRYLCMCTHALTNGQVYNPLHRVVVSGDEARYSAILFSLPVDGAAVRPLDEAVDGDHPAMYRPFDYGEYAVFCYLPENMTPEVMKHAHKLEAFAAVRTTTTASAP</sequence>
<dbReference type="InterPro" id="IPR044861">
    <property type="entry name" value="IPNS-like_FE2OG_OXY"/>
</dbReference>
<feature type="domain" description="Isopenicillin N synthase-like Fe(2+) 2OG dioxygenase" evidence="1">
    <location>
        <begin position="203"/>
        <end position="295"/>
    </location>
</feature>
<reference evidence="2" key="1">
    <citation type="submission" date="2015-04" db="UniProtKB">
        <authorList>
            <consortium name="EnsemblPlants"/>
        </authorList>
    </citation>
    <scope>IDENTIFICATION</scope>
</reference>
<dbReference type="AlphaFoldDB" id="A0A0E0BHL5"/>
<dbReference type="SUPFAM" id="SSF51197">
    <property type="entry name" value="Clavaminate synthase-like"/>
    <property type="match status" value="1"/>
</dbReference>
<keyword evidence="3" id="KW-1185">Reference proteome</keyword>
<protein>
    <recommendedName>
        <fullName evidence="1">Isopenicillin N synthase-like Fe(2+) 2OG dioxygenase domain-containing protein</fullName>
    </recommendedName>
</protein>
<dbReference type="Gramene" id="OGLUM11G08820.1">
    <property type="protein sequence ID" value="OGLUM11G08820.1"/>
    <property type="gene ID" value="OGLUM11G08820"/>
</dbReference>
<dbReference type="Proteomes" id="UP000026961">
    <property type="component" value="Chromosome 11"/>
</dbReference>
<dbReference type="InterPro" id="IPR050231">
    <property type="entry name" value="Iron_ascorbate_oxido_reductase"/>
</dbReference>
<name>A0A0E0BHL5_9ORYZ</name>
<dbReference type="PANTHER" id="PTHR47990">
    <property type="entry name" value="2-OXOGLUTARATE (2OG) AND FE(II)-DEPENDENT OXYGENASE SUPERFAMILY PROTEIN-RELATED"/>
    <property type="match status" value="1"/>
</dbReference>